<dbReference type="AlphaFoldDB" id="A0A319F4S3"/>
<accession>A0A319F4S3</accession>
<sequence>MSAPANTTRSEIRTYAFAITRIANAQRHAQVLYQALRTLTPDAIDSRILLLAIEATDTAARTHVSTIGERRFHTLWHLFFACSKLCLTMKQLLTDSVTYD</sequence>
<gene>
    <name evidence="1" type="ORF">BO71DRAFT_404793</name>
</gene>
<protein>
    <submittedName>
        <fullName evidence="1">Uncharacterized protein</fullName>
    </submittedName>
</protein>
<evidence type="ECO:0000313" key="2">
    <source>
        <dbReference type="Proteomes" id="UP000247810"/>
    </source>
</evidence>
<organism evidence="1 2">
    <name type="scientific">Aspergillus ellipticus CBS 707.79</name>
    <dbReference type="NCBI Taxonomy" id="1448320"/>
    <lineage>
        <taxon>Eukaryota</taxon>
        <taxon>Fungi</taxon>
        <taxon>Dikarya</taxon>
        <taxon>Ascomycota</taxon>
        <taxon>Pezizomycotina</taxon>
        <taxon>Eurotiomycetes</taxon>
        <taxon>Eurotiomycetidae</taxon>
        <taxon>Eurotiales</taxon>
        <taxon>Aspergillaceae</taxon>
        <taxon>Aspergillus</taxon>
        <taxon>Aspergillus subgen. Circumdati</taxon>
    </lineage>
</organism>
<dbReference type="Proteomes" id="UP000247810">
    <property type="component" value="Unassembled WGS sequence"/>
</dbReference>
<dbReference type="EMBL" id="KZ825797">
    <property type="protein sequence ID" value="PYI00073.1"/>
    <property type="molecule type" value="Genomic_DNA"/>
</dbReference>
<reference evidence="1 2" key="1">
    <citation type="submission" date="2018-02" db="EMBL/GenBank/DDBJ databases">
        <title>The genomes of Aspergillus section Nigri reveals drivers in fungal speciation.</title>
        <authorList>
            <consortium name="DOE Joint Genome Institute"/>
            <person name="Vesth T.C."/>
            <person name="Nybo J."/>
            <person name="Theobald S."/>
            <person name="Brandl J."/>
            <person name="Frisvad J.C."/>
            <person name="Nielsen K.F."/>
            <person name="Lyhne E.K."/>
            <person name="Kogle M.E."/>
            <person name="Kuo A."/>
            <person name="Riley R."/>
            <person name="Clum A."/>
            <person name="Nolan M."/>
            <person name="Lipzen A."/>
            <person name="Salamov A."/>
            <person name="Henrissat B."/>
            <person name="Wiebenga A."/>
            <person name="De vries R.P."/>
            <person name="Grigoriev I.V."/>
            <person name="Mortensen U.H."/>
            <person name="Andersen M.R."/>
            <person name="Baker S.E."/>
        </authorList>
    </citation>
    <scope>NUCLEOTIDE SEQUENCE [LARGE SCALE GENOMIC DNA]</scope>
    <source>
        <strain evidence="1 2">CBS 707.79</strain>
    </source>
</reference>
<proteinExistence type="predicted"/>
<evidence type="ECO:0000313" key="1">
    <source>
        <dbReference type="EMBL" id="PYI00073.1"/>
    </source>
</evidence>
<name>A0A319F4S3_9EURO</name>
<keyword evidence="2" id="KW-1185">Reference proteome</keyword>
<dbReference type="VEuPathDB" id="FungiDB:BO71DRAFT_404793"/>